<evidence type="ECO:0000313" key="1">
    <source>
        <dbReference type="EMBL" id="VAW08660.1"/>
    </source>
</evidence>
<proteinExistence type="predicted"/>
<dbReference type="EMBL" id="UOEK01000479">
    <property type="protein sequence ID" value="VAW08660.1"/>
    <property type="molecule type" value="Genomic_DNA"/>
</dbReference>
<reference evidence="1" key="1">
    <citation type="submission" date="2018-06" db="EMBL/GenBank/DDBJ databases">
        <authorList>
            <person name="Zhirakovskaya E."/>
        </authorList>
    </citation>
    <scope>NUCLEOTIDE SEQUENCE</scope>
</reference>
<evidence type="ECO:0008006" key="2">
    <source>
        <dbReference type="Google" id="ProtNLM"/>
    </source>
</evidence>
<sequence length="84" mass="8404">MAKLLDPVCGMTVEDTALRAPGYDDVAFCAPGCRTTFLNDPDAFPARLEAAETTESACCGGAGKAKTEATAEPVAADAGSGCCG</sequence>
<name>A0A3B0SVZ5_9ZZZZ</name>
<accession>A0A3B0SVZ5</accession>
<gene>
    <name evidence="1" type="ORF">MNBD_ACTINO02-2712</name>
</gene>
<dbReference type="AlphaFoldDB" id="A0A3B0SVZ5"/>
<organism evidence="1">
    <name type="scientific">hydrothermal vent metagenome</name>
    <dbReference type="NCBI Taxonomy" id="652676"/>
    <lineage>
        <taxon>unclassified sequences</taxon>
        <taxon>metagenomes</taxon>
        <taxon>ecological metagenomes</taxon>
    </lineage>
</organism>
<protein>
    <recommendedName>
        <fullName evidence="2">TRASH domain-containing protein</fullName>
    </recommendedName>
</protein>